<evidence type="ECO:0000256" key="1">
    <source>
        <dbReference type="SAM" id="MobiDB-lite"/>
    </source>
</evidence>
<feature type="region of interest" description="Disordered" evidence="1">
    <location>
        <begin position="76"/>
        <end position="172"/>
    </location>
</feature>
<keyword evidence="2" id="KW-1133">Transmembrane helix</keyword>
<dbReference type="EMBL" id="CAJVCH010534035">
    <property type="protein sequence ID" value="CAG7824793.1"/>
    <property type="molecule type" value="Genomic_DNA"/>
</dbReference>
<proteinExistence type="predicted"/>
<gene>
    <name evidence="3" type="ORF">AFUS01_LOCUS34934</name>
</gene>
<reference evidence="3" key="1">
    <citation type="submission" date="2021-06" db="EMBL/GenBank/DDBJ databases">
        <authorList>
            <person name="Hodson N. C."/>
            <person name="Mongue J. A."/>
            <person name="Jaron S. K."/>
        </authorList>
    </citation>
    <scope>NUCLEOTIDE SEQUENCE</scope>
</reference>
<evidence type="ECO:0000256" key="2">
    <source>
        <dbReference type="SAM" id="Phobius"/>
    </source>
</evidence>
<keyword evidence="4" id="KW-1185">Reference proteome</keyword>
<sequence>MLLVELVQGQLLTSNDEQRISAIPEERALDRARILYDCLKGLEKHHVEKLVGILTKCLQHNPAEIFNQFLVQESSQGRNTSEEDATSANNNNKIDSEAQPILRNFPGSSSPQERNTSEEDATSANDTNDIIPETQPILRNFTGSSSQATYRRPNHTEQNGTDPSVVLQPVPNNNGRNCNTIMNPGLRRKHWYIVAAVLVIAAVLLTIIICVLTIPATATGPKVEDPESEQCTNATQISIDGPSSLLSDSIKNLHRVNFIISSSSKVNWSKWELENWEAVCGITMDGFLTIRDILDILKKLQNAKTVTFQLGKLCSTISRNDTIQGVLLLKSLYKVGFNVMGASCNEFFRFAAEQLSLPNLSEILFENALIIPGNVDNIQEIFVSYQSNLKYINMYNVTVGKGATLFEHKNKKIKFSSLLAARLTFLEDSNERATTDCIENFRSSVFELLENGKCKVEIETPRELKVKCDA</sequence>
<comment type="caution">
    <text evidence="3">The sequence shown here is derived from an EMBL/GenBank/DDBJ whole genome shotgun (WGS) entry which is preliminary data.</text>
</comment>
<dbReference type="AlphaFoldDB" id="A0A8J2L4A8"/>
<name>A0A8J2L4A8_9HEXA</name>
<protein>
    <submittedName>
        <fullName evidence="3">Uncharacterized protein</fullName>
    </submittedName>
</protein>
<organism evidence="3 4">
    <name type="scientific">Allacma fusca</name>
    <dbReference type="NCBI Taxonomy" id="39272"/>
    <lineage>
        <taxon>Eukaryota</taxon>
        <taxon>Metazoa</taxon>
        <taxon>Ecdysozoa</taxon>
        <taxon>Arthropoda</taxon>
        <taxon>Hexapoda</taxon>
        <taxon>Collembola</taxon>
        <taxon>Symphypleona</taxon>
        <taxon>Sminthuridae</taxon>
        <taxon>Allacma</taxon>
    </lineage>
</organism>
<keyword evidence="2" id="KW-0472">Membrane</keyword>
<feature type="transmembrane region" description="Helical" evidence="2">
    <location>
        <begin position="191"/>
        <end position="214"/>
    </location>
</feature>
<evidence type="ECO:0000313" key="4">
    <source>
        <dbReference type="Proteomes" id="UP000708208"/>
    </source>
</evidence>
<dbReference type="Proteomes" id="UP000708208">
    <property type="component" value="Unassembled WGS sequence"/>
</dbReference>
<evidence type="ECO:0000313" key="3">
    <source>
        <dbReference type="EMBL" id="CAG7824793.1"/>
    </source>
</evidence>
<accession>A0A8J2L4A8</accession>
<keyword evidence="2" id="KW-0812">Transmembrane</keyword>